<evidence type="ECO:0000313" key="1">
    <source>
        <dbReference type="EMBL" id="PPQ74844.1"/>
    </source>
</evidence>
<keyword evidence="2" id="KW-1185">Reference proteome</keyword>
<proteinExistence type="predicted"/>
<reference evidence="1 2" key="1">
    <citation type="journal article" date="2018" name="Evol. Lett.">
        <title>Horizontal gene cluster transfer increased hallucinogenic mushroom diversity.</title>
        <authorList>
            <person name="Reynolds H.T."/>
            <person name="Vijayakumar V."/>
            <person name="Gluck-Thaler E."/>
            <person name="Korotkin H.B."/>
            <person name="Matheny P.B."/>
            <person name="Slot J.C."/>
        </authorList>
    </citation>
    <scope>NUCLEOTIDE SEQUENCE [LARGE SCALE GENOMIC DNA]</scope>
    <source>
        <strain evidence="1 2">SRW20</strain>
    </source>
</reference>
<dbReference type="InParanoid" id="A0A409W8L4"/>
<dbReference type="EMBL" id="NHYE01005309">
    <property type="protein sequence ID" value="PPQ74844.1"/>
    <property type="molecule type" value="Genomic_DNA"/>
</dbReference>
<organism evidence="1 2">
    <name type="scientific">Gymnopilus dilepis</name>
    <dbReference type="NCBI Taxonomy" id="231916"/>
    <lineage>
        <taxon>Eukaryota</taxon>
        <taxon>Fungi</taxon>
        <taxon>Dikarya</taxon>
        <taxon>Basidiomycota</taxon>
        <taxon>Agaricomycotina</taxon>
        <taxon>Agaricomycetes</taxon>
        <taxon>Agaricomycetidae</taxon>
        <taxon>Agaricales</taxon>
        <taxon>Agaricineae</taxon>
        <taxon>Hymenogastraceae</taxon>
        <taxon>Gymnopilus</taxon>
    </lineage>
</organism>
<dbReference type="AlphaFoldDB" id="A0A409W8L4"/>
<name>A0A409W8L4_9AGAR</name>
<gene>
    <name evidence="1" type="ORF">CVT26_005224</name>
</gene>
<dbReference type="Proteomes" id="UP000284706">
    <property type="component" value="Unassembled WGS sequence"/>
</dbReference>
<comment type="caution">
    <text evidence="1">The sequence shown here is derived from an EMBL/GenBank/DDBJ whole genome shotgun (WGS) entry which is preliminary data.</text>
</comment>
<accession>A0A409W8L4</accession>
<protein>
    <submittedName>
        <fullName evidence="1">Uncharacterized protein</fullName>
    </submittedName>
</protein>
<sequence>MHGFLVAFSWTEASRTRTSAVVKTLIPGLASVKFEDKDYHSKKAKNFDFQSLLPPSGFSGSCWV</sequence>
<evidence type="ECO:0000313" key="2">
    <source>
        <dbReference type="Proteomes" id="UP000284706"/>
    </source>
</evidence>
<feature type="non-terminal residue" evidence="1">
    <location>
        <position position="64"/>
    </location>
</feature>